<comment type="catalytic activity">
    <reaction evidence="5 6">
        <text>queuosine 5'-phosphate + H2O = queuine + D-ribose 5-phosphate</text>
        <dbReference type="Rhea" id="RHEA:75387"/>
        <dbReference type="ChEBI" id="CHEBI:15377"/>
        <dbReference type="ChEBI" id="CHEBI:17433"/>
        <dbReference type="ChEBI" id="CHEBI:78346"/>
        <dbReference type="ChEBI" id="CHEBI:194371"/>
    </reaction>
    <physiologicalReaction direction="left-to-right" evidence="5 6">
        <dbReference type="Rhea" id="RHEA:75388"/>
    </physiologicalReaction>
</comment>
<dbReference type="EMBL" id="JABFTP020000144">
    <property type="protein sequence ID" value="KAL3280962.1"/>
    <property type="molecule type" value="Genomic_DNA"/>
</dbReference>
<evidence type="ECO:0000256" key="3">
    <source>
        <dbReference type="ARBA" id="ARBA00035306"/>
    </source>
</evidence>
<evidence type="ECO:0000256" key="2">
    <source>
        <dbReference type="ARBA" id="ARBA00035119"/>
    </source>
</evidence>
<organism evidence="7 8">
    <name type="scientific">Cryptolaemus montrouzieri</name>
    <dbReference type="NCBI Taxonomy" id="559131"/>
    <lineage>
        <taxon>Eukaryota</taxon>
        <taxon>Metazoa</taxon>
        <taxon>Ecdysozoa</taxon>
        <taxon>Arthropoda</taxon>
        <taxon>Hexapoda</taxon>
        <taxon>Insecta</taxon>
        <taxon>Pterygota</taxon>
        <taxon>Neoptera</taxon>
        <taxon>Endopterygota</taxon>
        <taxon>Coleoptera</taxon>
        <taxon>Polyphaga</taxon>
        <taxon>Cucujiformia</taxon>
        <taxon>Coccinelloidea</taxon>
        <taxon>Coccinellidae</taxon>
        <taxon>Scymninae</taxon>
        <taxon>Scymnini</taxon>
        <taxon>Cryptolaemus</taxon>
    </lineage>
</organism>
<dbReference type="Pfam" id="PF10343">
    <property type="entry name" value="Q_salvage"/>
    <property type="match status" value="1"/>
</dbReference>
<comment type="function">
    <text evidence="6">Catalyzes the hydrolysis of queuosine 5'-phosphate, releasing the nucleobase queuine (q). Is required for salvage of queuine from exogenous queuosine (Q) that is imported and then converted to queuosine 5'-phosphate intracellularly.</text>
</comment>
<evidence type="ECO:0000256" key="5">
    <source>
        <dbReference type="ARBA" id="ARBA00048204"/>
    </source>
</evidence>
<dbReference type="PANTHER" id="PTHR21314:SF0">
    <property type="entry name" value="QUEUOSINE 5'-PHOSPHATE N-GLYCOSYLASE_HYDROLASE"/>
    <property type="match status" value="1"/>
</dbReference>
<evidence type="ECO:0000256" key="6">
    <source>
        <dbReference type="RuleBase" id="RU365002"/>
    </source>
</evidence>
<evidence type="ECO:0000256" key="4">
    <source>
        <dbReference type="ARBA" id="ARBA00035393"/>
    </source>
</evidence>
<keyword evidence="1 6" id="KW-0378">Hydrolase</keyword>
<dbReference type="InterPro" id="IPR019438">
    <property type="entry name" value="Q_salvage"/>
</dbReference>
<gene>
    <name evidence="7" type="ORF">HHI36_004187</name>
</gene>
<sequence>MTLTPKESGEYIASHSTEVKIKKSGIQALGCKLVDEIKVGKFLVSNFSQTEVHPSPDDPWALDWILVADTLNFCFWHLEDASGWCVEGYTGYFALCAALNRAIKTKPEFLQPKYYSAITEQELQKILKSDNDVQIPLLSERVKCLHEVGTVLLEKFDGSFEKLVTEADHSAEKLLNLIVNNFECFRDEAQYKGKTVSLYKRAQILIGDIWACFEREGIGEFSDIEKITMFADYRVPQTLMYFGVFEYSENLLNKLRDNEILQNGDNDEVEIRGCSIHAVELLKDYVFEQVPGSQVNSIMIDHFLWDFRRKFNKQIVEKKIPFHKTFSIFIE</sequence>
<reference evidence="7 8" key="1">
    <citation type="journal article" date="2021" name="BMC Biol.">
        <title>Horizontally acquired antibacterial genes associated with adaptive radiation of ladybird beetles.</title>
        <authorList>
            <person name="Li H.S."/>
            <person name="Tang X.F."/>
            <person name="Huang Y.H."/>
            <person name="Xu Z.Y."/>
            <person name="Chen M.L."/>
            <person name="Du X.Y."/>
            <person name="Qiu B.Y."/>
            <person name="Chen P.T."/>
            <person name="Zhang W."/>
            <person name="Slipinski A."/>
            <person name="Escalona H.E."/>
            <person name="Waterhouse R.M."/>
            <person name="Zwick A."/>
            <person name="Pang H."/>
        </authorList>
    </citation>
    <scope>NUCLEOTIDE SEQUENCE [LARGE SCALE GENOMIC DNA]</scope>
    <source>
        <strain evidence="7">SYSU2018</strain>
    </source>
</reference>
<protein>
    <recommendedName>
        <fullName evidence="3 6">Queuosine 5'-phosphate N-glycosylase/hydrolase</fullName>
        <ecNumber evidence="6">3.2.2.-</ecNumber>
    </recommendedName>
    <alternativeName>
        <fullName evidence="4 6">Queuosine-nucleotide N-glycosylase/hydrolase</fullName>
    </alternativeName>
</protein>
<proteinExistence type="inferred from homology"/>
<comment type="similarity">
    <text evidence="2 6">Belongs to the QNG1 protein family.</text>
</comment>
<dbReference type="Proteomes" id="UP001516400">
    <property type="component" value="Unassembled WGS sequence"/>
</dbReference>
<dbReference type="GO" id="GO:0016787">
    <property type="term" value="F:hydrolase activity"/>
    <property type="evidence" value="ECO:0007669"/>
    <property type="project" value="UniProtKB-KW"/>
</dbReference>
<evidence type="ECO:0000313" key="7">
    <source>
        <dbReference type="EMBL" id="KAL3280962.1"/>
    </source>
</evidence>
<comment type="caution">
    <text evidence="7">The sequence shown here is derived from an EMBL/GenBank/DDBJ whole genome shotgun (WGS) entry which is preliminary data.</text>
</comment>
<evidence type="ECO:0000256" key="1">
    <source>
        <dbReference type="ARBA" id="ARBA00022801"/>
    </source>
</evidence>
<dbReference type="EC" id="3.2.2.-" evidence="6"/>
<dbReference type="PANTHER" id="PTHR21314">
    <property type="entry name" value="QUEUOSINE 5'-PHOSPHATE N-GLYCOSYLASE_HYDROLASE-RELATED"/>
    <property type="match status" value="1"/>
</dbReference>
<dbReference type="AlphaFoldDB" id="A0ABD2NR97"/>
<keyword evidence="8" id="KW-1185">Reference proteome</keyword>
<evidence type="ECO:0000313" key="8">
    <source>
        <dbReference type="Proteomes" id="UP001516400"/>
    </source>
</evidence>
<accession>A0ABD2NR97</accession>
<name>A0ABD2NR97_9CUCU</name>